<feature type="compositionally biased region" description="Basic and acidic residues" evidence="1">
    <location>
        <begin position="81"/>
        <end position="96"/>
    </location>
</feature>
<dbReference type="Proteomes" id="UP000313359">
    <property type="component" value="Unassembled WGS sequence"/>
</dbReference>
<evidence type="ECO:0000313" key="2">
    <source>
        <dbReference type="EMBL" id="RPD60919.1"/>
    </source>
</evidence>
<proteinExistence type="predicted"/>
<evidence type="ECO:0000256" key="1">
    <source>
        <dbReference type="SAM" id="MobiDB-lite"/>
    </source>
</evidence>
<dbReference type="EMBL" id="ML122264">
    <property type="protein sequence ID" value="RPD60919.1"/>
    <property type="molecule type" value="Genomic_DNA"/>
</dbReference>
<keyword evidence="3" id="KW-1185">Reference proteome</keyword>
<sequence>MPSNNCLPSSRSCRPIITATNSIITSSQPSHNRPPATRPVDSHAPSMDAAPSLVRISASRYRHCQSSRPPNPVCIPPPGAPRDRRRMDMCTPERRPSTHGTASSGTPPPDLSESAARSPRRTWRTITVYNRQRMGAARSPCHTVTRLLSLD</sequence>
<organism evidence="2 3">
    <name type="scientific">Lentinus tigrinus ALCF2SS1-6</name>
    <dbReference type="NCBI Taxonomy" id="1328759"/>
    <lineage>
        <taxon>Eukaryota</taxon>
        <taxon>Fungi</taxon>
        <taxon>Dikarya</taxon>
        <taxon>Basidiomycota</taxon>
        <taxon>Agaricomycotina</taxon>
        <taxon>Agaricomycetes</taxon>
        <taxon>Polyporales</taxon>
        <taxon>Polyporaceae</taxon>
        <taxon>Lentinus</taxon>
    </lineage>
</organism>
<dbReference type="AlphaFoldDB" id="A0A5C2SCR7"/>
<feature type="region of interest" description="Disordered" evidence="1">
    <location>
        <begin position="20"/>
        <end position="122"/>
    </location>
</feature>
<evidence type="ECO:0000313" key="3">
    <source>
        <dbReference type="Proteomes" id="UP000313359"/>
    </source>
</evidence>
<accession>A0A5C2SCR7</accession>
<reference evidence="2" key="1">
    <citation type="journal article" date="2018" name="Genome Biol. Evol.">
        <title>Genomics and development of Lentinus tigrinus, a white-rot wood-decaying mushroom with dimorphic fruiting bodies.</title>
        <authorList>
            <person name="Wu B."/>
            <person name="Xu Z."/>
            <person name="Knudson A."/>
            <person name="Carlson A."/>
            <person name="Chen N."/>
            <person name="Kovaka S."/>
            <person name="LaButti K."/>
            <person name="Lipzen A."/>
            <person name="Pennachio C."/>
            <person name="Riley R."/>
            <person name="Schakwitz W."/>
            <person name="Umezawa K."/>
            <person name="Ohm R.A."/>
            <person name="Grigoriev I.V."/>
            <person name="Nagy L.G."/>
            <person name="Gibbons J."/>
            <person name="Hibbett D."/>
        </authorList>
    </citation>
    <scope>NUCLEOTIDE SEQUENCE [LARGE SCALE GENOMIC DNA]</scope>
    <source>
        <strain evidence="2">ALCF2SS1-6</strain>
    </source>
</reference>
<feature type="compositionally biased region" description="Pro residues" evidence="1">
    <location>
        <begin position="69"/>
        <end position="80"/>
    </location>
</feature>
<protein>
    <submittedName>
        <fullName evidence="2">Uncharacterized protein</fullName>
    </submittedName>
</protein>
<name>A0A5C2SCR7_9APHY</name>
<gene>
    <name evidence="2" type="ORF">L227DRAFT_87297</name>
</gene>